<evidence type="ECO:0000313" key="3">
    <source>
        <dbReference type="Proteomes" id="UP000006201"/>
    </source>
</evidence>
<evidence type="ECO:0008006" key="4">
    <source>
        <dbReference type="Google" id="ProtNLM"/>
    </source>
</evidence>
<evidence type="ECO:0000256" key="1">
    <source>
        <dbReference type="SAM" id="SignalP"/>
    </source>
</evidence>
<reference evidence="2 3" key="1">
    <citation type="submission" date="2006-02" db="EMBL/GenBank/DDBJ databases">
        <authorList>
            <person name="Moran M.A."/>
            <person name="Kjelleberg S."/>
            <person name="Egan S."/>
            <person name="Saunders N."/>
            <person name="Thomas T."/>
            <person name="Ferriera S."/>
            <person name="Johnson J."/>
            <person name="Kravitz S."/>
            <person name="Halpern A."/>
            <person name="Remington K."/>
            <person name="Beeson K."/>
            <person name="Tran B."/>
            <person name="Rogers Y.-H."/>
            <person name="Friedman R."/>
            <person name="Venter J.C."/>
        </authorList>
    </citation>
    <scope>NUCLEOTIDE SEQUENCE [LARGE SCALE GENOMIC DNA]</scope>
    <source>
        <strain evidence="2 3">D2</strain>
    </source>
</reference>
<name>A4CF76_9GAMM</name>
<evidence type="ECO:0000313" key="2">
    <source>
        <dbReference type="EMBL" id="EAR26624.1"/>
    </source>
</evidence>
<proteinExistence type="predicted"/>
<keyword evidence="1" id="KW-0732">Signal</keyword>
<comment type="caution">
    <text evidence="2">The sequence shown here is derived from an EMBL/GenBank/DDBJ whole genome shotgun (WGS) entry which is preliminary data.</text>
</comment>
<keyword evidence="3" id="KW-1185">Reference proteome</keyword>
<protein>
    <recommendedName>
        <fullName evidence="4">Orphan protein</fullName>
    </recommendedName>
</protein>
<dbReference type="OrthoDB" id="6289866at2"/>
<feature type="chain" id="PRO_5002667322" description="Orphan protein" evidence="1">
    <location>
        <begin position="23"/>
        <end position="191"/>
    </location>
</feature>
<accession>A4CF76</accession>
<dbReference type="RefSeq" id="WP_009840735.1">
    <property type="nucleotide sequence ID" value="NZ_CH959303.1"/>
</dbReference>
<gene>
    <name evidence="2" type="ORF">PTD2_00407</name>
</gene>
<dbReference type="EMBL" id="AAOH01000011">
    <property type="protein sequence ID" value="EAR26624.1"/>
    <property type="molecule type" value="Genomic_DNA"/>
</dbReference>
<feature type="signal peptide" evidence="1">
    <location>
        <begin position="1"/>
        <end position="22"/>
    </location>
</feature>
<dbReference type="AlphaFoldDB" id="A4CF76"/>
<organism evidence="2 3">
    <name type="scientific">Pseudoalteromonas tunicata D2</name>
    <dbReference type="NCBI Taxonomy" id="87626"/>
    <lineage>
        <taxon>Bacteria</taxon>
        <taxon>Pseudomonadati</taxon>
        <taxon>Pseudomonadota</taxon>
        <taxon>Gammaproteobacteria</taxon>
        <taxon>Alteromonadales</taxon>
        <taxon>Pseudoalteromonadaceae</taxon>
        <taxon>Pseudoalteromonas</taxon>
    </lineage>
</organism>
<sequence>MKLLNLLIVICISFLLTSPLSAKEQSVNRVPPPCCAPWPPIEPCVYNVDPEVKIQQFFNTQEVLDPIYIGGERYALKKENFTPIFTTVTHTCPDSDPLQVRYYTGYELSLPVYNDYGQKIFFDIAGKTDRQMSLNVSCGSFSASDAGDKFYISESAITSGSCTTIVMKFNFNRTPSLPRYLDLNLTISEEL</sequence>
<dbReference type="Proteomes" id="UP000006201">
    <property type="component" value="Unassembled WGS sequence"/>
</dbReference>
<dbReference type="STRING" id="87626.PTD2_00407"/>
<dbReference type="HOGENOM" id="CLU_1420391_0_0_6"/>